<keyword evidence="2 5" id="KW-0489">Methyltransferase</keyword>
<comment type="catalytic activity">
    <reaction evidence="1 5">
        <text>L-glutamyl-[protein] + S-adenosyl-L-methionine = [protein]-L-glutamate 5-O-methyl ester + S-adenosyl-L-homocysteine</text>
        <dbReference type="Rhea" id="RHEA:24452"/>
        <dbReference type="Rhea" id="RHEA-COMP:10208"/>
        <dbReference type="Rhea" id="RHEA-COMP:10311"/>
        <dbReference type="ChEBI" id="CHEBI:29973"/>
        <dbReference type="ChEBI" id="CHEBI:57856"/>
        <dbReference type="ChEBI" id="CHEBI:59789"/>
        <dbReference type="ChEBI" id="CHEBI:82795"/>
        <dbReference type="EC" id="2.1.1.80"/>
    </reaction>
</comment>
<dbReference type="InterPro" id="IPR050903">
    <property type="entry name" value="Bact_Chemotaxis_MeTrfase"/>
</dbReference>
<keyword evidence="3 5" id="KW-0808">Transferase</keyword>
<reference evidence="8" key="2">
    <citation type="submission" date="2020-09" db="EMBL/GenBank/DDBJ databases">
        <authorList>
            <person name="Sun Q."/>
            <person name="Kim S."/>
        </authorList>
    </citation>
    <scope>NUCLEOTIDE SEQUENCE</scope>
    <source>
        <strain evidence="8">KCTC 23714</strain>
    </source>
</reference>
<feature type="binding site" evidence="6">
    <location>
        <begin position="226"/>
        <end position="227"/>
    </location>
    <ligand>
        <name>S-adenosyl-L-methionine</name>
        <dbReference type="ChEBI" id="CHEBI:59789"/>
    </ligand>
</feature>
<keyword evidence="9" id="KW-1185">Reference proteome</keyword>
<evidence type="ECO:0000256" key="5">
    <source>
        <dbReference type="PIRNR" id="PIRNR000410"/>
    </source>
</evidence>
<feature type="binding site" evidence="6">
    <location>
        <begin position="208"/>
        <end position="209"/>
    </location>
    <ligand>
        <name>S-adenosyl-L-methionine</name>
        <dbReference type="ChEBI" id="CHEBI:59789"/>
    </ligand>
</feature>
<dbReference type="InterPro" id="IPR000780">
    <property type="entry name" value="CheR_MeTrfase"/>
</dbReference>
<reference evidence="8" key="1">
    <citation type="journal article" date="2014" name="Int. J. Syst. Evol. Microbiol.">
        <title>Complete genome sequence of Corynebacterium casei LMG S-19264T (=DSM 44701T), isolated from a smear-ripened cheese.</title>
        <authorList>
            <consortium name="US DOE Joint Genome Institute (JGI-PGF)"/>
            <person name="Walter F."/>
            <person name="Albersmeier A."/>
            <person name="Kalinowski J."/>
            <person name="Ruckert C."/>
        </authorList>
    </citation>
    <scope>NUCLEOTIDE SEQUENCE</scope>
    <source>
        <strain evidence="8">KCTC 23714</strain>
    </source>
</reference>
<dbReference type="InterPro" id="IPR036804">
    <property type="entry name" value="CheR_N_sf"/>
</dbReference>
<dbReference type="Pfam" id="PF03705">
    <property type="entry name" value="CheR_N"/>
    <property type="match status" value="1"/>
</dbReference>
<dbReference type="InterPro" id="IPR026024">
    <property type="entry name" value="Chemotaxis_MeTrfase_CheR"/>
</dbReference>
<accession>A0A918MMR7</accession>
<keyword evidence="4 5" id="KW-0949">S-adenosyl-L-methionine</keyword>
<evidence type="ECO:0000256" key="2">
    <source>
        <dbReference type="ARBA" id="ARBA00022603"/>
    </source>
</evidence>
<dbReference type="Proteomes" id="UP000628984">
    <property type="component" value="Unassembled WGS sequence"/>
</dbReference>
<dbReference type="Gene3D" id="1.10.155.10">
    <property type="entry name" value="Chemotaxis receptor methyltransferase CheR, N-terminal domain"/>
    <property type="match status" value="1"/>
</dbReference>
<dbReference type="PANTHER" id="PTHR24422:SF19">
    <property type="entry name" value="CHEMOTAXIS PROTEIN METHYLTRANSFERASE"/>
    <property type="match status" value="1"/>
</dbReference>
<dbReference type="CDD" id="cd02440">
    <property type="entry name" value="AdoMet_MTases"/>
    <property type="match status" value="1"/>
</dbReference>
<dbReference type="InterPro" id="IPR022642">
    <property type="entry name" value="CheR_C"/>
</dbReference>
<name>A0A918MMR7_9RHOB</name>
<dbReference type="Pfam" id="PF01739">
    <property type="entry name" value="CheR"/>
    <property type="match status" value="1"/>
</dbReference>
<dbReference type="GO" id="GO:0008983">
    <property type="term" value="F:protein-glutamate O-methyltransferase activity"/>
    <property type="evidence" value="ECO:0007669"/>
    <property type="project" value="UniProtKB-EC"/>
</dbReference>
<feature type="binding site" evidence="6">
    <location>
        <position position="149"/>
    </location>
    <ligand>
        <name>S-adenosyl-L-methionine</name>
        <dbReference type="ChEBI" id="CHEBI:59789"/>
    </ligand>
</feature>
<organism evidence="8 9">
    <name type="scientific">Gemmobacter lanyuensis</name>
    <dbReference type="NCBI Taxonomy" id="1054497"/>
    <lineage>
        <taxon>Bacteria</taxon>
        <taxon>Pseudomonadati</taxon>
        <taxon>Pseudomonadota</taxon>
        <taxon>Alphaproteobacteria</taxon>
        <taxon>Rhodobacterales</taxon>
        <taxon>Paracoccaceae</taxon>
        <taxon>Gemmobacter</taxon>
    </lineage>
</organism>
<feature type="binding site" evidence="6">
    <location>
        <position position="78"/>
    </location>
    <ligand>
        <name>S-adenosyl-L-methionine</name>
        <dbReference type="ChEBI" id="CHEBI:59789"/>
    </ligand>
</feature>
<dbReference type="InterPro" id="IPR022641">
    <property type="entry name" value="CheR_N"/>
</dbReference>
<sequence length="281" mass="32099">MQTVGTSQGTASDRFRDLIRSLTGINLPPGKVPMIEQRLRRRVLAHELPDTEAYLRKLLEGALKEDELRIVIDLITTNTTSFFRESDHFTYLRDHILPEHLTKSAPNRARLKVWSAASSEGAEAFTIAMVLAEAQRSGRAFDWAVLGTDISIRILEKAQSAVYDVDQLQTVPSDLARRYFLYSDDPALARKARVIPDLRRRVQFRRLNLMDKTYPVDRDVNVIFLRNVLIYFDANDKAGVIKRMHEHLSPGGYLIVGHAESMVVRCEGLVQIRPTIFRRVN</sequence>
<dbReference type="EC" id="2.1.1.80" evidence="5"/>
<dbReference type="Gene3D" id="3.40.50.150">
    <property type="entry name" value="Vaccinia Virus protein VP39"/>
    <property type="match status" value="1"/>
</dbReference>
<comment type="function">
    <text evidence="5">Methylation of the membrane-bound methyl-accepting chemotaxis proteins (MCP) to form gamma-glutamyl methyl ester residues in MCP.</text>
</comment>
<dbReference type="PRINTS" id="PR00996">
    <property type="entry name" value="CHERMTFRASE"/>
</dbReference>
<dbReference type="InterPro" id="IPR029063">
    <property type="entry name" value="SAM-dependent_MTases_sf"/>
</dbReference>
<gene>
    <name evidence="8" type="primary">cheR2</name>
    <name evidence="8" type="ORF">GCM10011452_26970</name>
</gene>
<evidence type="ECO:0000256" key="1">
    <source>
        <dbReference type="ARBA" id="ARBA00001541"/>
    </source>
</evidence>
<proteinExistence type="predicted"/>
<dbReference type="EMBL" id="BMYQ01000009">
    <property type="protein sequence ID" value="GGW37197.1"/>
    <property type="molecule type" value="Genomic_DNA"/>
</dbReference>
<feature type="binding site" evidence="6">
    <location>
        <position position="80"/>
    </location>
    <ligand>
        <name>S-adenosyl-L-methionine</name>
        <dbReference type="ChEBI" id="CHEBI:59789"/>
    </ligand>
</feature>
<evidence type="ECO:0000313" key="9">
    <source>
        <dbReference type="Proteomes" id="UP000628984"/>
    </source>
</evidence>
<dbReference type="SMART" id="SM00138">
    <property type="entry name" value="MeTrc"/>
    <property type="match status" value="1"/>
</dbReference>
<evidence type="ECO:0000256" key="4">
    <source>
        <dbReference type="ARBA" id="ARBA00022691"/>
    </source>
</evidence>
<dbReference type="PROSITE" id="PS50123">
    <property type="entry name" value="CHER"/>
    <property type="match status" value="1"/>
</dbReference>
<evidence type="ECO:0000256" key="3">
    <source>
        <dbReference type="ARBA" id="ARBA00022679"/>
    </source>
</evidence>
<dbReference type="PANTHER" id="PTHR24422">
    <property type="entry name" value="CHEMOTAXIS PROTEIN METHYLTRANSFERASE"/>
    <property type="match status" value="1"/>
</dbReference>
<evidence type="ECO:0000259" key="7">
    <source>
        <dbReference type="PROSITE" id="PS50123"/>
    </source>
</evidence>
<feature type="binding site" evidence="6">
    <location>
        <position position="84"/>
    </location>
    <ligand>
        <name>S-adenosyl-L-methionine</name>
        <dbReference type="ChEBI" id="CHEBI:59789"/>
    </ligand>
</feature>
<dbReference type="SUPFAM" id="SSF53335">
    <property type="entry name" value="S-adenosyl-L-methionine-dependent methyltransferases"/>
    <property type="match status" value="1"/>
</dbReference>
<dbReference type="PIRSF" id="PIRSF000410">
    <property type="entry name" value="CheR"/>
    <property type="match status" value="1"/>
</dbReference>
<protein>
    <recommendedName>
        <fullName evidence="5">Chemotaxis protein methyltransferase</fullName>
        <ecNumber evidence="5">2.1.1.80</ecNumber>
    </recommendedName>
</protein>
<dbReference type="AlphaFoldDB" id="A0A918MMR7"/>
<feature type="domain" description="CheR-type methyltransferase" evidence="7">
    <location>
        <begin position="13"/>
        <end position="281"/>
    </location>
</feature>
<comment type="caution">
    <text evidence="8">The sequence shown here is derived from an EMBL/GenBank/DDBJ whole genome shotgun (WGS) entry which is preliminary data.</text>
</comment>
<evidence type="ECO:0000313" key="8">
    <source>
        <dbReference type="EMBL" id="GGW37197.1"/>
    </source>
</evidence>
<evidence type="ECO:0000256" key="6">
    <source>
        <dbReference type="PIRSR" id="PIRSR000410-1"/>
    </source>
</evidence>
<dbReference type="SUPFAM" id="SSF47757">
    <property type="entry name" value="Chemotaxis receptor methyltransferase CheR, N-terminal domain"/>
    <property type="match status" value="1"/>
</dbReference>
<feature type="binding site" evidence="6">
    <location>
        <position position="123"/>
    </location>
    <ligand>
        <name>S-adenosyl-L-methionine</name>
        <dbReference type="ChEBI" id="CHEBI:59789"/>
    </ligand>
</feature>
<dbReference type="GO" id="GO:0032259">
    <property type="term" value="P:methylation"/>
    <property type="evidence" value="ECO:0007669"/>
    <property type="project" value="UniProtKB-KW"/>
</dbReference>